<feature type="non-terminal residue" evidence="1">
    <location>
        <position position="98"/>
    </location>
</feature>
<dbReference type="EMBL" id="MWML01000647">
    <property type="protein sequence ID" value="TCG02900.1"/>
    <property type="molecule type" value="Genomic_DNA"/>
</dbReference>
<evidence type="ECO:0000313" key="1">
    <source>
        <dbReference type="EMBL" id="TCG02900.1"/>
    </source>
</evidence>
<evidence type="ECO:0000313" key="2">
    <source>
        <dbReference type="Proteomes" id="UP000294200"/>
    </source>
</evidence>
<dbReference type="Proteomes" id="UP000294200">
    <property type="component" value="Unassembled WGS sequence"/>
</dbReference>
<dbReference type="AlphaFoldDB" id="A0A4R0X660"/>
<proteinExistence type="predicted"/>
<protein>
    <submittedName>
        <fullName evidence="1">Uncharacterized protein</fullName>
    </submittedName>
</protein>
<sequence>MCYSAQIEADYKKFVRTFGATIDLREFARLYWERAEGRLKAKIPKGMDDAFATPQSDEEREIKQLIDRYNADQTKTLEEELFKQRARLVAAERTLQTK</sequence>
<accession>A0A4R0X660</accession>
<name>A0A4R0X660_9BURK</name>
<reference evidence="1 2" key="1">
    <citation type="submission" date="2017-02" db="EMBL/GenBank/DDBJ databases">
        <title>Paraburkholderia sophoroidis sp. nov. and Paraburkholderia steynii sp. nov. rhizobial symbionts of the fynbos legume Hypocalyptus sophoroides.</title>
        <authorList>
            <person name="Steenkamp E.T."/>
            <person name="Beukes C.W."/>
            <person name="Van Zyl E."/>
            <person name="Avontuur J."/>
            <person name="Chan W.Y."/>
            <person name="Hassen A."/>
            <person name="Palmer M."/>
            <person name="Mthombeni L."/>
            <person name="Phalane F."/>
            <person name="Sereme K."/>
            <person name="Venter S.N."/>
        </authorList>
    </citation>
    <scope>NUCLEOTIDE SEQUENCE [LARGE SCALE GENOMIC DNA]</scope>
    <source>
        <strain evidence="1 2">HC1.1ba</strain>
    </source>
</reference>
<gene>
    <name evidence="1" type="ORF">BZM27_52450</name>
</gene>
<keyword evidence="2" id="KW-1185">Reference proteome</keyword>
<comment type="caution">
    <text evidence="1">The sequence shown here is derived from an EMBL/GenBank/DDBJ whole genome shotgun (WGS) entry which is preliminary data.</text>
</comment>
<organism evidence="1 2">
    <name type="scientific">Paraburkholderia steynii</name>
    <dbReference type="NCBI Taxonomy" id="1245441"/>
    <lineage>
        <taxon>Bacteria</taxon>
        <taxon>Pseudomonadati</taxon>
        <taxon>Pseudomonadota</taxon>
        <taxon>Betaproteobacteria</taxon>
        <taxon>Burkholderiales</taxon>
        <taxon>Burkholderiaceae</taxon>
        <taxon>Paraburkholderia</taxon>
    </lineage>
</organism>